<evidence type="ECO:0000313" key="9">
    <source>
        <dbReference type="Proteomes" id="UP000332933"/>
    </source>
</evidence>
<feature type="domain" description="RING-type" evidence="6">
    <location>
        <begin position="340"/>
        <end position="387"/>
    </location>
</feature>
<feature type="domain" description="Ubiquitin-like" evidence="5">
    <location>
        <begin position="108"/>
        <end position="183"/>
    </location>
</feature>
<reference evidence="8 9" key="1">
    <citation type="submission" date="2019-03" db="EMBL/GenBank/DDBJ databases">
        <authorList>
            <person name="Gaulin E."/>
            <person name="Dumas B."/>
        </authorList>
    </citation>
    <scope>NUCLEOTIDE SEQUENCE [LARGE SCALE GENOMIC DNA]</scope>
    <source>
        <strain evidence="8">CBS 568.67</strain>
    </source>
</reference>
<dbReference type="InterPro" id="IPR011016">
    <property type="entry name" value="Znf_RING-CH"/>
</dbReference>
<dbReference type="InterPro" id="IPR019956">
    <property type="entry name" value="Ubiquitin_dom"/>
</dbReference>
<name>A0A485LQL2_9STRA</name>
<dbReference type="InterPro" id="IPR001841">
    <property type="entry name" value="Znf_RING"/>
</dbReference>
<evidence type="ECO:0000313" key="7">
    <source>
        <dbReference type="EMBL" id="KAF0683754.1"/>
    </source>
</evidence>
<dbReference type="SUPFAM" id="SSF57850">
    <property type="entry name" value="RING/U-box"/>
    <property type="match status" value="1"/>
</dbReference>
<keyword evidence="2 4" id="KW-0863">Zinc-finger</keyword>
<dbReference type="Gene3D" id="3.10.20.90">
    <property type="entry name" value="Phosphatidylinositol 3-kinase Catalytic Subunit, Chain A, domain 1"/>
    <property type="match status" value="1"/>
</dbReference>
<dbReference type="Gene3D" id="3.30.40.10">
    <property type="entry name" value="Zinc/RING finger domain, C3HC4 (zinc finger)"/>
    <property type="match status" value="1"/>
</dbReference>
<dbReference type="SMART" id="SM00213">
    <property type="entry name" value="UBQ"/>
    <property type="match status" value="1"/>
</dbReference>
<dbReference type="PRINTS" id="PR00348">
    <property type="entry name" value="UBIQUITIN"/>
</dbReference>
<dbReference type="Pfam" id="PF00240">
    <property type="entry name" value="ubiquitin"/>
    <property type="match status" value="1"/>
</dbReference>
<keyword evidence="1" id="KW-0479">Metal-binding</keyword>
<dbReference type="GO" id="GO:0008270">
    <property type="term" value="F:zinc ion binding"/>
    <property type="evidence" value="ECO:0007669"/>
    <property type="project" value="UniProtKB-KW"/>
</dbReference>
<dbReference type="CDD" id="cd16448">
    <property type="entry name" value="RING-H2"/>
    <property type="match status" value="1"/>
</dbReference>
<evidence type="ECO:0000256" key="3">
    <source>
        <dbReference type="ARBA" id="ARBA00022833"/>
    </source>
</evidence>
<dbReference type="AlphaFoldDB" id="A0A485LQL2"/>
<evidence type="ECO:0000313" key="8">
    <source>
        <dbReference type="EMBL" id="VFU00865.1"/>
    </source>
</evidence>
<dbReference type="SMART" id="SM00184">
    <property type="entry name" value="RING"/>
    <property type="match status" value="1"/>
</dbReference>
<reference evidence="7" key="2">
    <citation type="submission" date="2019-06" db="EMBL/GenBank/DDBJ databases">
        <title>Genomics analysis of Aphanomyces spp. identifies a new class of oomycete effector associated with host adaptation.</title>
        <authorList>
            <person name="Gaulin E."/>
        </authorList>
    </citation>
    <scope>NUCLEOTIDE SEQUENCE</scope>
    <source>
        <strain evidence="7">CBS 578.67</strain>
    </source>
</reference>
<dbReference type="InterPro" id="IPR050158">
    <property type="entry name" value="Ubiquitin_ubiquitin-like"/>
</dbReference>
<dbReference type="PANTHER" id="PTHR10666">
    <property type="entry name" value="UBIQUITIN"/>
    <property type="match status" value="1"/>
</dbReference>
<dbReference type="InterPro" id="IPR029071">
    <property type="entry name" value="Ubiquitin-like_domsf"/>
</dbReference>
<proteinExistence type="predicted"/>
<evidence type="ECO:0000259" key="6">
    <source>
        <dbReference type="PROSITE" id="PS50089"/>
    </source>
</evidence>
<dbReference type="Pfam" id="PF13639">
    <property type="entry name" value="zf-RING_2"/>
    <property type="match status" value="1"/>
</dbReference>
<dbReference type="EMBL" id="VJMH01007374">
    <property type="protein sequence ID" value="KAF0683754.1"/>
    <property type="molecule type" value="Genomic_DNA"/>
</dbReference>
<evidence type="ECO:0000256" key="1">
    <source>
        <dbReference type="ARBA" id="ARBA00022723"/>
    </source>
</evidence>
<evidence type="ECO:0000259" key="5">
    <source>
        <dbReference type="PROSITE" id="PS50053"/>
    </source>
</evidence>
<dbReference type="InterPro" id="IPR000626">
    <property type="entry name" value="Ubiquitin-like_dom"/>
</dbReference>
<evidence type="ECO:0000256" key="4">
    <source>
        <dbReference type="PROSITE-ProRule" id="PRU00175"/>
    </source>
</evidence>
<protein>
    <submittedName>
        <fullName evidence="8">Aste57867_24224 protein</fullName>
    </submittedName>
</protein>
<dbReference type="PROSITE" id="PS50089">
    <property type="entry name" value="ZF_RING_2"/>
    <property type="match status" value="1"/>
</dbReference>
<dbReference type="InterPro" id="IPR013083">
    <property type="entry name" value="Znf_RING/FYVE/PHD"/>
</dbReference>
<dbReference type="EMBL" id="CAADRA010007400">
    <property type="protein sequence ID" value="VFU00865.1"/>
    <property type="molecule type" value="Genomic_DNA"/>
</dbReference>
<dbReference type="Proteomes" id="UP000332933">
    <property type="component" value="Unassembled WGS sequence"/>
</dbReference>
<dbReference type="SMART" id="SM00744">
    <property type="entry name" value="RINGv"/>
    <property type="match status" value="1"/>
</dbReference>
<evidence type="ECO:0000256" key="2">
    <source>
        <dbReference type="ARBA" id="ARBA00022771"/>
    </source>
</evidence>
<organism evidence="8 9">
    <name type="scientific">Aphanomyces stellatus</name>
    <dbReference type="NCBI Taxonomy" id="120398"/>
    <lineage>
        <taxon>Eukaryota</taxon>
        <taxon>Sar</taxon>
        <taxon>Stramenopiles</taxon>
        <taxon>Oomycota</taxon>
        <taxon>Saprolegniomycetes</taxon>
        <taxon>Saprolegniales</taxon>
        <taxon>Verrucalvaceae</taxon>
        <taxon>Aphanomyces</taxon>
    </lineage>
</organism>
<dbReference type="OrthoDB" id="428577at2759"/>
<dbReference type="SUPFAM" id="SSF54236">
    <property type="entry name" value="Ubiquitin-like"/>
    <property type="match status" value="1"/>
</dbReference>
<keyword evidence="9" id="KW-1185">Reference proteome</keyword>
<accession>A0A485LQL2</accession>
<sequence>MTTTATRPPAVDLDATVHVLWVDPATRQAGGSLCLSPADVYSTDVAPTSITTWKQRLAKTLALDPSADVELKLHGLRLGYGAVDAMLPFLRTDAPRFVLSYTPRVLTLAVFVKTISGRTISLHVAPHRSIRHVKVQIEDKEGTPVAMQRLVYRGVELTDSRFVEDYNIPANATLHGLARLAGGSLISSQPKPAPKLPTNGVAFADVSNAAMLDVIHFSSDAPKWRTVNFGLNVEGRCDNSGCVAYFQLVYTPLGFRSFNVVASVASCPMCHEAVVPKSCGFYKCRWRYEGVKVHTDLHLSSGWALAEGDVYHAFKAVDSDLVRWASLVVTAQQLQPPSECAVCFEPLGRSPSLAKLGCKHSIHQACLNEWTAMCRSNHKQATCPLCRSTI</sequence>
<gene>
    <name evidence="8" type="primary">Aste57867_24224</name>
    <name evidence="7" type="ORF">As57867_024149</name>
    <name evidence="8" type="ORF">ASTE57867_24224</name>
</gene>
<dbReference type="PROSITE" id="PS50053">
    <property type="entry name" value="UBIQUITIN_2"/>
    <property type="match status" value="1"/>
</dbReference>
<keyword evidence="3" id="KW-0862">Zinc</keyword>